<evidence type="ECO:0000256" key="1">
    <source>
        <dbReference type="ARBA" id="ARBA00022679"/>
    </source>
</evidence>
<gene>
    <name evidence="4" type="ORF">LHA26_15195</name>
</gene>
<feature type="domain" description="N-acetyltransferase" evidence="3">
    <location>
        <begin position="11"/>
        <end position="161"/>
    </location>
</feature>
<keyword evidence="2 4" id="KW-0012">Acyltransferase</keyword>
<dbReference type="PROSITE" id="PS51186">
    <property type="entry name" value="GNAT"/>
    <property type="match status" value="1"/>
</dbReference>
<organism evidence="4 5">
    <name type="scientific">Sphingomonas morindae</name>
    <dbReference type="NCBI Taxonomy" id="1541170"/>
    <lineage>
        <taxon>Bacteria</taxon>
        <taxon>Pseudomonadati</taxon>
        <taxon>Pseudomonadota</taxon>
        <taxon>Alphaproteobacteria</taxon>
        <taxon>Sphingomonadales</taxon>
        <taxon>Sphingomonadaceae</taxon>
        <taxon>Sphingomonas</taxon>
    </lineage>
</organism>
<dbReference type="SUPFAM" id="SSF55729">
    <property type="entry name" value="Acyl-CoA N-acyltransferases (Nat)"/>
    <property type="match status" value="1"/>
</dbReference>
<proteinExistence type="predicted"/>
<evidence type="ECO:0000256" key="2">
    <source>
        <dbReference type="ARBA" id="ARBA00023315"/>
    </source>
</evidence>
<keyword evidence="1 4" id="KW-0808">Transferase</keyword>
<evidence type="ECO:0000259" key="3">
    <source>
        <dbReference type="PROSITE" id="PS51186"/>
    </source>
</evidence>
<keyword evidence="5" id="KW-1185">Reference proteome</keyword>
<name>A0ABY4X6U9_9SPHN</name>
<reference evidence="4" key="1">
    <citation type="journal article" date="2022" name="Toxins">
        <title>Genomic Analysis of Sphingopyxis sp. USTB-05 for Biodegrading Cyanobacterial Hepatotoxins.</title>
        <authorList>
            <person name="Liu C."/>
            <person name="Xu Q."/>
            <person name="Zhao Z."/>
            <person name="Zhang H."/>
            <person name="Liu X."/>
            <person name="Yin C."/>
            <person name="Liu Y."/>
            <person name="Yan H."/>
        </authorList>
    </citation>
    <scope>NUCLEOTIDE SEQUENCE</scope>
    <source>
        <strain evidence="4">NBD5</strain>
    </source>
</reference>
<protein>
    <submittedName>
        <fullName evidence="4">GNAT family N-acetyltransferase</fullName>
        <ecNumber evidence="4">2.3.1.-</ecNumber>
    </submittedName>
</protein>
<dbReference type="Gene3D" id="3.40.630.30">
    <property type="match status" value="1"/>
</dbReference>
<dbReference type="EMBL" id="CP084930">
    <property type="protein sequence ID" value="USI72611.1"/>
    <property type="molecule type" value="Genomic_DNA"/>
</dbReference>
<dbReference type="InterPro" id="IPR000182">
    <property type="entry name" value="GNAT_dom"/>
</dbReference>
<dbReference type="InterPro" id="IPR050832">
    <property type="entry name" value="Bact_Acetyltransf"/>
</dbReference>
<sequence length="168" mass="17879">MSRALAPAGAHRLAEGGPGDLDAVMAVMEAAFDPQYGEAWTRSQCAGILGLPGVWLVLAHGACGPLGFALSRVIMDEAELLLLAVLPESRGRGIGGALLEAVGHQARTRGAVKLHLEMRDDNPAARLYAAAGFSEVGRRPRYYQGRDGRRRDALTLIRLLDAPRAQEG</sequence>
<dbReference type="CDD" id="cd04301">
    <property type="entry name" value="NAT_SF"/>
    <property type="match status" value="1"/>
</dbReference>
<evidence type="ECO:0000313" key="4">
    <source>
        <dbReference type="EMBL" id="USI72611.1"/>
    </source>
</evidence>
<dbReference type="Proteomes" id="UP001056937">
    <property type="component" value="Chromosome 1"/>
</dbReference>
<dbReference type="RefSeq" id="WP_252166418.1">
    <property type="nucleotide sequence ID" value="NZ_CP084930.1"/>
</dbReference>
<dbReference type="EC" id="2.3.1.-" evidence="4"/>
<dbReference type="GO" id="GO:0016746">
    <property type="term" value="F:acyltransferase activity"/>
    <property type="evidence" value="ECO:0007669"/>
    <property type="project" value="UniProtKB-KW"/>
</dbReference>
<dbReference type="InterPro" id="IPR016181">
    <property type="entry name" value="Acyl_CoA_acyltransferase"/>
</dbReference>
<dbReference type="PANTHER" id="PTHR43877">
    <property type="entry name" value="AMINOALKYLPHOSPHONATE N-ACETYLTRANSFERASE-RELATED-RELATED"/>
    <property type="match status" value="1"/>
</dbReference>
<evidence type="ECO:0000313" key="5">
    <source>
        <dbReference type="Proteomes" id="UP001056937"/>
    </source>
</evidence>
<dbReference type="Pfam" id="PF00583">
    <property type="entry name" value="Acetyltransf_1"/>
    <property type="match status" value="1"/>
</dbReference>
<accession>A0ABY4X6U9</accession>